<dbReference type="PANTHER" id="PTHR13710:SF154">
    <property type="entry name" value="RECQ HELICASE, PUTATIVE (AFU_ORTHOLOGUE AFUA_6G14720)-RELATED"/>
    <property type="match status" value="1"/>
</dbReference>
<evidence type="ECO:0000256" key="3">
    <source>
        <dbReference type="ARBA" id="ARBA00022840"/>
    </source>
</evidence>
<dbReference type="EC" id="5.6.2.4" evidence="5"/>
<feature type="compositionally biased region" description="Acidic residues" evidence="6">
    <location>
        <begin position="585"/>
        <end position="612"/>
    </location>
</feature>
<keyword evidence="3" id="KW-0067">ATP-binding</keyword>
<sequence>MNDADPVLVVVLPTGGGKSLLFIAPACLEDPGMSIVVVPYRQLISETLSNATARGIDAVEWTCDLQDPAEIVIVSADKLYDSFFDYSARMAEKGRLRRIFVDECHLAITAHSWRPKLASLAKLRCIGASTIMLTATLPLHMESDLKKTMLLENHRFWLIRACTARKNTRYMVKDPVADGKLFEEATKVCREELNALQHMSKMIVFCRYRLQCEQLAKALGCNHFHSLSPDNADVIKRWKNSGGCVVATTALGTGVNYSDVALTVHVGVPYGLIDFAQESGRAGRDGEIVTSVIVMEKGWQAMEEKRREKRRQEWSEDEKGMFNFVNTDQCRRLVLGKYFDGVSAQDCISGDMARCDRCSTGVSDWKRSQQNKSRERHMVEDALDQIANGCPVCWVTSALGSESDHGWMHDGRACTLRSTVKITASTGGTLSMSEDACDRFRATIRYLDGGKTCHACGISQRMCHTGEDGQRRCQWPRIAPAIVRLATANNVGRDIIREAGYTGDMDDWTAYALWLGQPHRLRLWDELVSNSMIVIKGFLIHCKREMSREPWDYETDEDMSIGAAMEEIWNSEEAALVQVNGVENDDEVTEGDIGNDDDELAEGGTDSDDESNLESQQLSGSREPRLMGAVLDIDHLRQLTNDWRKQCAVCKVNGRIARDHHHWSHCNSIHGGEKKMTDAIKIVEEVDFARFVHCKWCYRPQAICELWNRSVNSQGRVAFNKKPGVDCTFGRWVLEAVAAFLAFGVKDNLEEWRREDRNLRTLKQQMGKKFRRGEVECSGLFMYFYKWA</sequence>
<name>A0A9P7SCT6_9HYPO</name>
<dbReference type="Pfam" id="PF00270">
    <property type="entry name" value="DEAD"/>
    <property type="match status" value="1"/>
</dbReference>
<evidence type="ECO:0000313" key="9">
    <source>
        <dbReference type="EMBL" id="KAG5928590.1"/>
    </source>
</evidence>
<accession>A0A9P7SCT6</accession>
<feature type="domain" description="Helicase C-terminal" evidence="8">
    <location>
        <begin position="181"/>
        <end position="332"/>
    </location>
</feature>
<dbReference type="GO" id="GO:0009378">
    <property type="term" value="F:four-way junction helicase activity"/>
    <property type="evidence" value="ECO:0007669"/>
    <property type="project" value="TreeGrafter"/>
</dbReference>
<gene>
    <name evidence="9" type="ORF">E4U60_007723</name>
</gene>
<evidence type="ECO:0000259" key="8">
    <source>
        <dbReference type="PROSITE" id="PS51194"/>
    </source>
</evidence>
<dbReference type="OrthoDB" id="3522001at2759"/>
<feature type="domain" description="Helicase ATP-binding" evidence="7">
    <location>
        <begin position="1"/>
        <end position="155"/>
    </location>
</feature>
<evidence type="ECO:0000256" key="6">
    <source>
        <dbReference type="SAM" id="MobiDB-lite"/>
    </source>
</evidence>
<dbReference type="GO" id="GO:0005737">
    <property type="term" value="C:cytoplasm"/>
    <property type="evidence" value="ECO:0007669"/>
    <property type="project" value="TreeGrafter"/>
</dbReference>
<dbReference type="Proteomes" id="UP000706124">
    <property type="component" value="Unassembled WGS sequence"/>
</dbReference>
<proteinExistence type="inferred from homology"/>
<dbReference type="PROSITE" id="PS51192">
    <property type="entry name" value="HELICASE_ATP_BIND_1"/>
    <property type="match status" value="1"/>
</dbReference>
<organism evidence="9 10">
    <name type="scientific">Claviceps pazoutovae</name>
    <dbReference type="NCBI Taxonomy" id="1649127"/>
    <lineage>
        <taxon>Eukaryota</taxon>
        <taxon>Fungi</taxon>
        <taxon>Dikarya</taxon>
        <taxon>Ascomycota</taxon>
        <taxon>Pezizomycotina</taxon>
        <taxon>Sordariomycetes</taxon>
        <taxon>Hypocreomycetidae</taxon>
        <taxon>Hypocreales</taxon>
        <taxon>Clavicipitaceae</taxon>
        <taxon>Claviceps</taxon>
    </lineage>
</organism>
<keyword evidence="2" id="KW-0547">Nucleotide-binding</keyword>
<evidence type="ECO:0000256" key="2">
    <source>
        <dbReference type="ARBA" id="ARBA00022741"/>
    </source>
</evidence>
<dbReference type="GO" id="GO:0003676">
    <property type="term" value="F:nucleic acid binding"/>
    <property type="evidence" value="ECO:0007669"/>
    <property type="project" value="InterPro"/>
</dbReference>
<evidence type="ECO:0000256" key="5">
    <source>
        <dbReference type="ARBA" id="ARBA00034808"/>
    </source>
</evidence>
<dbReference type="SUPFAM" id="SSF52540">
    <property type="entry name" value="P-loop containing nucleoside triphosphate hydrolases"/>
    <property type="match status" value="1"/>
</dbReference>
<reference evidence="9 10" key="1">
    <citation type="journal article" date="2020" name="bioRxiv">
        <title>Whole genome comparisons of ergot fungi reveals the divergence and evolution of species within the genus Claviceps are the result of varying mechanisms driving genome evolution and host range expansion.</title>
        <authorList>
            <person name="Wyka S.A."/>
            <person name="Mondo S.J."/>
            <person name="Liu M."/>
            <person name="Dettman J."/>
            <person name="Nalam V."/>
            <person name="Broders K.D."/>
        </authorList>
    </citation>
    <scope>NUCLEOTIDE SEQUENCE [LARGE SCALE GENOMIC DNA]</scope>
    <source>
        <strain evidence="9 10">CCC 1485</strain>
    </source>
</reference>
<dbReference type="GO" id="GO:0043138">
    <property type="term" value="F:3'-5' DNA helicase activity"/>
    <property type="evidence" value="ECO:0007669"/>
    <property type="project" value="UniProtKB-EC"/>
</dbReference>
<comment type="caution">
    <text evidence="9">The sequence shown here is derived from an EMBL/GenBank/DDBJ whole genome shotgun (WGS) entry which is preliminary data.</text>
</comment>
<dbReference type="SMART" id="SM00490">
    <property type="entry name" value="HELICc"/>
    <property type="match status" value="1"/>
</dbReference>
<dbReference type="EMBL" id="SRPO01000907">
    <property type="protein sequence ID" value="KAG5928590.1"/>
    <property type="molecule type" value="Genomic_DNA"/>
</dbReference>
<dbReference type="PROSITE" id="PS51194">
    <property type="entry name" value="HELICASE_CTER"/>
    <property type="match status" value="1"/>
</dbReference>
<evidence type="ECO:0000256" key="4">
    <source>
        <dbReference type="ARBA" id="ARBA00034617"/>
    </source>
</evidence>
<evidence type="ECO:0000256" key="1">
    <source>
        <dbReference type="ARBA" id="ARBA00005446"/>
    </source>
</evidence>
<dbReference type="Gene3D" id="3.40.50.300">
    <property type="entry name" value="P-loop containing nucleotide triphosphate hydrolases"/>
    <property type="match status" value="2"/>
</dbReference>
<dbReference type="GO" id="GO:0000724">
    <property type="term" value="P:double-strand break repair via homologous recombination"/>
    <property type="evidence" value="ECO:0007669"/>
    <property type="project" value="TreeGrafter"/>
</dbReference>
<comment type="catalytic activity">
    <reaction evidence="4">
        <text>Couples ATP hydrolysis with the unwinding of duplex DNA by translocating in the 3'-5' direction.</text>
        <dbReference type="EC" id="5.6.2.4"/>
    </reaction>
</comment>
<dbReference type="GO" id="GO:0005694">
    <property type="term" value="C:chromosome"/>
    <property type="evidence" value="ECO:0007669"/>
    <property type="project" value="TreeGrafter"/>
</dbReference>
<evidence type="ECO:0000313" key="10">
    <source>
        <dbReference type="Proteomes" id="UP000706124"/>
    </source>
</evidence>
<feature type="region of interest" description="Disordered" evidence="6">
    <location>
        <begin position="585"/>
        <end position="621"/>
    </location>
</feature>
<dbReference type="SMART" id="SM00487">
    <property type="entry name" value="DEXDc"/>
    <property type="match status" value="1"/>
</dbReference>
<comment type="similarity">
    <text evidence="1">Belongs to the helicase family. RecQ subfamily.</text>
</comment>
<keyword evidence="10" id="KW-1185">Reference proteome</keyword>
<dbReference type="InterPro" id="IPR011545">
    <property type="entry name" value="DEAD/DEAH_box_helicase_dom"/>
</dbReference>
<dbReference type="AlphaFoldDB" id="A0A9P7SCT6"/>
<dbReference type="InterPro" id="IPR001650">
    <property type="entry name" value="Helicase_C-like"/>
</dbReference>
<protein>
    <recommendedName>
        <fullName evidence="5">DNA 3'-5' helicase</fullName>
        <ecNumber evidence="5">5.6.2.4</ecNumber>
    </recommendedName>
</protein>
<evidence type="ECO:0000259" key="7">
    <source>
        <dbReference type="PROSITE" id="PS51192"/>
    </source>
</evidence>
<dbReference type="PANTHER" id="PTHR13710">
    <property type="entry name" value="DNA HELICASE RECQ FAMILY MEMBER"/>
    <property type="match status" value="1"/>
</dbReference>
<dbReference type="GO" id="GO:0005524">
    <property type="term" value="F:ATP binding"/>
    <property type="evidence" value="ECO:0007669"/>
    <property type="project" value="UniProtKB-KW"/>
</dbReference>
<dbReference type="Pfam" id="PF00271">
    <property type="entry name" value="Helicase_C"/>
    <property type="match status" value="1"/>
</dbReference>
<dbReference type="InterPro" id="IPR027417">
    <property type="entry name" value="P-loop_NTPase"/>
</dbReference>
<dbReference type="InterPro" id="IPR014001">
    <property type="entry name" value="Helicase_ATP-bd"/>
</dbReference>